<dbReference type="RefSeq" id="WP_314795612.1">
    <property type="nucleotide sequence ID" value="NZ_CP130319.1"/>
</dbReference>
<dbReference type="AlphaFoldDB" id="A0AA96RKP7"/>
<keyword evidence="5" id="KW-1185">Reference proteome</keyword>
<dbReference type="KEGG" id="proo:MJB10_14210"/>
<dbReference type="PANTHER" id="PTHR30336">
    <property type="entry name" value="INNER MEMBRANE PROTEIN, PROBABLE PERMEASE"/>
    <property type="match status" value="1"/>
</dbReference>
<keyword evidence="2" id="KW-0472">Membrane</keyword>
<dbReference type="EMBL" id="CP130319">
    <property type="protein sequence ID" value="WNR42292.1"/>
    <property type="molecule type" value="Genomic_DNA"/>
</dbReference>
<dbReference type="Gene3D" id="3.40.50.620">
    <property type="entry name" value="HUPs"/>
    <property type="match status" value="1"/>
</dbReference>
<dbReference type="InterPro" id="IPR014729">
    <property type="entry name" value="Rossmann-like_a/b/a_fold"/>
</dbReference>
<dbReference type="Proteomes" id="UP001304650">
    <property type="component" value="Chromosome"/>
</dbReference>
<feature type="compositionally biased region" description="Low complexity" evidence="1">
    <location>
        <begin position="10"/>
        <end position="25"/>
    </location>
</feature>
<feature type="transmembrane region" description="Helical" evidence="2">
    <location>
        <begin position="41"/>
        <end position="64"/>
    </location>
</feature>
<organism evidence="4 5">
    <name type="scientific">Paenibacillus roseopurpureus</name>
    <dbReference type="NCBI Taxonomy" id="2918901"/>
    <lineage>
        <taxon>Bacteria</taxon>
        <taxon>Bacillati</taxon>
        <taxon>Bacillota</taxon>
        <taxon>Bacilli</taxon>
        <taxon>Bacillales</taxon>
        <taxon>Paenibacillaceae</taxon>
        <taxon>Paenibacillus</taxon>
    </lineage>
</organism>
<dbReference type="Pfam" id="PF02698">
    <property type="entry name" value="DUF218"/>
    <property type="match status" value="1"/>
</dbReference>
<sequence>MTVKPSMNRKQLASQPQASSSANKKASSRKGMKRSPIMKTFVRLFQVALVAFAIVVAWIIFIQWKVQLGTNQTLPKQVDVGIVLGASLRNDLPSPGLQERLDLALELYKQGRFKQLIVSGGLDHNGSKLTEAEGMRNYLVSHGVPQGSIFLEPHATSTYENLLYSKYIMEEKGLVSSIIMTHRFHSSRSLDIAETIGFKQPYVSSTKSDVLFMPYHDVRETLAYTKWYGTKLLLKLGL</sequence>
<feature type="region of interest" description="Disordered" evidence="1">
    <location>
        <begin position="1"/>
        <end position="31"/>
    </location>
</feature>
<evidence type="ECO:0000259" key="3">
    <source>
        <dbReference type="Pfam" id="PF02698"/>
    </source>
</evidence>
<dbReference type="GO" id="GO:0005886">
    <property type="term" value="C:plasma membrane"/>
    <property type="evidence" value="ECO:0007669"/>
    <property type="project" value="TreeGrafter"/>
</dbReference>
<evidence type="ECO:0000313" key="4">
    <source>
        <dbReference type="EMBL" id="WNR42292.1"/>
    </source>
</evidence>
<proteinExistence type="predicted"/>
<accession>A0AA96RKP7</accession>
<evidence type="ECO:0000313" key="5">
    <source>
        <dbReference type="Proteomes" id="UP001304650"/>
    </source>
</evidence>
<keyword evidence="2" id="KW-1133">Transmembrane helix</keyword>
<protein>
    <submittedName>
        <fullName evidence="4">YdcF family protein</fullName>
    </submittedName>
</protein>
<feature type="domain" description="DUF218" evidence="3">
    <location>
        <begin position="79"/>
        <end position="209"/>
    </location>
</feature>
<name>A0AA96RKP7_9BACL</name>
<dbReference type="PANTHER" id="PTHR30336:SF20">
    <property type="entry name" value="DUF218 DOMAIN-CONTAINING PROTEIN"/>
    <property type="match status" value="1"/>
</dbReference>
<evidence type="ECO:0000256" key="2">
    <source>
        <dbReference type="SAM" id="Phobius"/>
    </source>
</evidence>
<gene>
    <name evidence="4" type="ORF">MJB10_14210</name>
</gene>
<reference evidence="4" key="1">
    <citation type="submission" date="2022-02" db="EMBL/GenBank/DDBJ databases">
        <title>Paenibacillus sp. MBLB1832 Whole Genome Shotgun Sequencing.</title>
        <authorList>
            <person name="Hwang C.Y."/>
            <person name="Cho E.-S."/>
            <person name="Seo M.-J."/>
        </authorList>
    </citation>
    <scope>NUCLEOTIDE SEQUENCE</scope>
    <source>
        <strain evidence="4">MBLB1832</strain>
    </source>
</reference>
<evidence type="ECO:0000256" key="1">
    <source>
        <dbReference type="SAM" id="MobiDB-lite"/>
    </source>
</evidence>
<dbReference type="InterPro" id="IPR003848">
    <property type="entry name" value="DUF218"/>
</dbReference>
<dbReference type="CDD" id="cd06259">
    <property type="entry name" value="YdcF-like"/>
    <property type="match status" value="1"/>
</dbReference>
<dbReference type="InterPro" id="IPR051599">
    <property type="entry name" value="Cell_Envelope_Assoc"/>
</dbReference>
<keyword evidence="2" id="KW-0812">Transmembrane</keyword>